<keyword evidence="2" id="KW-1133">Transmembrane helix</keyword>
<evidence type="ECO:0000256" key="2">
    <source>
        <dbReference type="SAM" id="Phobius"/>
    </source>
</evidence>
<evidence type="ECO:0000256" key="1">
    <source>
        <dbReference type="SAM" id="MobiDB-lite"/>
    </source>
</evidence>
<gene>
    <name evidence="3" type="ORF">NMN56_038055</name>
</gene>
<evidence type="ECO:0000313" key="3">
    <source>
        <dbReference type="EMBL" id="MDJ1137662.1"/>
    </source>
</evidence>
<dbReference type="RefSeq" id="WP_274040304.1">
    <property type="nucleotide sequence ID" value="NZ_JANCPR020000062.1"/>
</dbReference>
<feature type="region of interest" description="Disordered" evidence="1">
    <location>
        <begin position="1"/>
        <end position="35"/>
    </location>
</feature>
<keyword evidence="2" id="KW-0812">Transmembrane</keyword>
<protein>
    <recommendedName>
        <fullName evidence="5">Tat pathway signal sequence domain protein</fullName>
    </recommendedName>
</protein>
<feature type="compositionally biased region" description="Gly residues" evidence="1">
    <location>
        <begin position="1"/>
        <end position="14"/>
    </location>
</feature>
<dbReference type="EMBL" id="JANCPR020000062">
    <property type="protein sequence ID" value="MDJ1137662.1"/>
    <property type="molecule type" value="Genomic_DNA"/>
</dbReference>
<evidence type="ECO:0008006" key="5">
    <source>
        <dbReference type="Google" id="ProtNLM"/>
    </source>
</evidence>
<organism evidence="3 4">
    <name type="scientific">Streptomyces iconiensis</name>
    <dbReference type="NCBI Taxonomy" id="1384038"/>
    <lineage>
        <taxon>Bacteria</taxon>
        <taxon>Bacillati</taxon>
        <taxon>Actinomycetota</taxon>
        <taxon>Actinomycetes</taxon>
        <taxon>Kitasatosporales</taxon>
        <taxon>Streptomycetaceae</taxon>
        <taxon>Streptomyces</taxon>
    </lineage>
</organism>
<feature type="transmembrane region" description="Helical" evidence="2">
    <location>
        <begin position="37"/>
        <end position="59"/>
    </location>
</feature>
<sequence>MSFGQGGPDWGSGGSSTPDWTALAEQAERTRARRRRWMMAGGGALATAAVAGIVAVAVVNEGGGDASDKPSSSLPPPEDLPSSSAAEPDPTFKDEPPPPPPPKDFIADAQHDKAPLSITTLFPGKRVTVNGRPYKLADTSTSKKCADAAHAGLAPVLDRNKCETLYRATFTRDGLAVTVGIAVFQKTEPATRVKREYKPNLVALPGKGVPHFCRTVVCRTTANSLGRYAYFTIAGRTNGKESGPADKQAERAALDGSNYAYARILQRGRAQSSEAAEAPQD</sequence>
<feature type="compositionally biased region" description="Low complexity" evidence="1">
    <location>
        <begin position="15"/>
        <end position="25"/>
    </location>
</feature>
<keyword evidence="2" id="KW-0472">Membrane</keyword>
<comment type="caution">
    <text evidence="3">The sequence shown here is derived from an EMBL/GenBank/DDBJ whole genome shotgun (WGS) entry which is preliminary data.</text>
</comment>
<accession>A0ABT7A8I8</accession>
<feature type="compositionally biased region" description="Low complexity" evidence="1">
    <location>
        <begin position="80"/>
        <end position="89"/>
    </location>
</feature>
<feature type="region of interest" description="Disordered" evidence="1">
    <location>
        <begin position="61"/>
        <end position="108"/>
    </location>
</feature>
<evidence type="ECO:0000313" key="4">
    <source>
        <dbReference type="Proteomes" id="UP001214441"/>
    </source>
</evidence>
<proteinExistence type="predicted"/>
<reference evidence="3 4" key="1">
    <citation type="submission" date="2023-05" db="EMBL/GenBank/DDBJ databases">
        <title>Streptantibioticus silvisoli sp. nov., acidotolerant actinomycetes 1 from pine litter.</title>
        <authorList>
            <person name="Swiecimska M."/>
            <person name="Golinska P."/>
            <person name="Sangal V."/>
            <person name="Wachnowicz B."/>
            <person name="Goodfellow M."/>
        </authorList>
    </citation>
    <scope>NUCLEOTIDE SEQUENCE [LARGE SCALE GENOMIC DNA]</scope>
    <source>
        <strain evidence="3 4">DSM 42109</strain>
    </source>
</reference>
<keyword evidence="4" id="KW-1185">Reference proteome</keyword>
<name>A0ABT7A8I8_9ACTN</name>
<dbReference type="Proteomes" id="UP001214441">
    <property type="component" value="Unassembled WGS sequence"/>
</dbReference>